<feature type="domain" description="RecF/RecN/SMC N-terminal" evidence="3">
    <location>
        <begin position="2"/>
        <end position="77"/>
    </location>
</feature>
<organism evidence="4 5">
    <name type="scientific">Oncorhynchus mykiss</name>
    <name type="common">Rainbow trout</name>
    <name type="synonym">Salmo gairdneri</name>
    <dbReference type="NCBI Taxonomy" id="8022"/>
    <lineage>
        <taxon>Eukaryota</taxon>
        <taxon>Metazoa</taxon>
        <taxon>Chordata</taxon>
        <taxon>Craniata</taxon>
        <taxon>Vertebrata</taxon>
        <taxon>Euteleostomi</taxon>
        <taxon>Actinopterygii</taxon>
        <taxon>Neopterygii</taxon>
        <taxon>Teleostei</taxon>
        <taxon>Protacanthopterygii</taxon>
        <taxon>Salmoniformes</taxon>
        <taxon>Salmonidae</taxon>
        <taxon>Salmoninae</taxon>
        <taxon>Oncorhynchus</taxon>
    </lineage>
</organism>
<evidence type="ECO:0000313" key="5">
    <source>
        <dbReference type="Proteomes" id="UP000193380"/>
    </source>
</evidence>
<dbReference type="GO" id="GO:0005694">
    <property type="term" value="C:chromosome"/>
    <property type="evidence" value="ECO:0007669"/>
    <property type="project" value="UniProtKB-SubCell"/>
</dbReference>
<proteinExistence type="predicted"/>
<accession>A0A060YFB9</accession>
<dbReference type="InterPro" id="IPR003395">
    <property type="entry name" value="RecF/RecN/SMC_N"/>
</dbReference>
<sequence>MYIKQVIIQGFRSYRDQTVVDPFSPKSNVIVGRNGSGKSNFFYAIQFVLSDEFSHLRPEQRLALLHVSSGSYTNSNEYYIILSLLFKSKSNLFVTYTWLADVNASVAKCLCF</sequence>
<keyword evidence="2" id="KW-0158">Chromosome</keyword>
<gene>
    <name evidence="4" type="ORF">GSONMT00059336001</name>
</gene>
<dbReference type="PaxDb" id="8022-A0A060YFB9"/>
<dbReference type="AlphaFoldDB" id="A0A060YFB9"/>
<dbReference type="Proteomes" id="UP000193380">
    <property type="component" value="Unassembled WGS sequence"/>
</dbReference>
<dbReference type="EMBL" id="FR910757">
    <property type="protein sequence ID" value="CDQ90628.1"/>
    <property type="molecule type" value="Genomic_DNA"/>
</dbReference>
<evidence type="ECO:0000313" key="4">
    <source>
        <dbReference type="EMBL" id="CDQ90628.1"/>
    </source>
</evidence>
<evidence type="ECO:0000256" key="1">
    <source>
        <dbReference type="ARBA" id="ARBA00004286"/>
    </source>
</evidence>
<dbReference type="InterPro" id="IPR027417">
    <property type="entry name" value="P-loop_NTPase"/>
</dbReference>
<dbReference type="Gene3D" id="3.40.50.300">
    <property type="entry name" value="P-loop containing nucleotide triphosphate hydrolases"/>
    <property type="match status" value="1"/>
</dbReference>
<dbReference type="Pfam" id="PF02463">
    <property type="entry name" value="SMC_N"/>
    <property type="match status" value="1"/>
</dbReference>
<dbReference type="SUPFAM" id="SSF52540">
    <property type="entry name" value="P-loop containing nucleoside triphosphate hydrolases"/>
    <property type="match status" value="1"/>
</dbReference>
<comment type="subcellular location">
    <subcellularLocation>
        <location evidence="1">Chromosome</location>
    </subcellularLocation>
</comment>
<protein>
    <recommendedName>
        <fullName evidence="3">RecF/RecN/SMC N-terminal domain-containing protein</fullName>
    </recommendedName>
</protein>
<reference evidence="4" key="1">
    <citation type="journal article" date="2014" name="Nat. Commun.">
        <title>The rainbow trout genome provides novel insights into evolution after whole-genome duplication in vertebrates.</title>
        <authorList>
            <person name="Berthelot C."/>
            <person name="Brunet F."/>
            <person name="Chalopin D."/>
            <person name="Juanchich A."/>
            <person name="Bernard M."/>
            <person name="Noel B."/>
            <person name="Bento P."/>
            <person name="Da Silva C."/>
            <person name="Labadie K."/>
            <person name="Alberti A."/>
            <person name="Aury J.M."/>
            <person name="Louis A."/>
            <person name="Dehais P."/>
            <person name="Bardou P."/>
            <person name="Montfort J."/>
            <person name="Klopp C."/>
            <person name="Cabau C."/>
            <person name="Gaspin C."/>
            <person name="Thorgaard G.H."/>
            <person name="Boussaha M."/>
            <person name="Quillet E."/>
            <person name="Guyomard R."/>
            <person name="Galiana D."/>
            <person name="Bobe J."/>
            <person name="Volff J.N."/>
            <person name="Genet C."/>
            <person name="Wincker P."/>
            <person name="Jaillon O."/>
            <person name="Roest Crollius H."/>
            <person name="Guiguen Y."/>
        </authorList>
    </citation>
    <scope>NUCLEOTIDE SEQUENCE [LARGE SCALE GENOMIC DNA]</scope>
</reference>
<dbReference type="STRING" id="8022.A0A060YFB9"/>
<dbReference type="PANTHER" id="PTHR43977">
    <property type="entry name" value="STRUCTURAL MAINTENANCE OF CHROMOSOMES PROTEIN 3"/>
    <property type="match status" value="1"/>
</dbReference>
<name>A0A060YFB9_ONCMY</name>
<evidence type="ECO:0000256" key="2">
    <source>
        <dbReference type="ARBA" id="ARBA00022454"/>
    </source>
</evidence>
<reference evidence="4" key="2">
    <citation type="submission" date="2014-03" db="EMBL/GenBank/DDBJ databases">
        <authorList>
            <person name="Genoscope - CEA"/>
        </authorList>
    </citation>
    <scope>NUCLEOTIDE SEQUENCE</scope>
</reference>
<evidence type="ECO:0000259" key="3">
    <source>
        <dbReference type="Pfam" id="PF02463"/>
    </source>
</evidence>